<accession>A0A6C0BRX7</accession>
<dbReference type="PANTHER" id="PTHR22763">
    <property type="entry name" value="RING ZINC FINGER PROTEIN"/>
    <property type="match status" value="1"/>
</dbReference>
<evidence type="ECO:0000256" key="2">
    <source>
        <dbReference type="ARBA" id="ARBA00022771"/>
    </source>
</evidence>
<dbReference type="GO" id="GO:0043161">
    <property type="term" value="P:proteasome-mediated ubiquitin-dependent protein catabolic process"/>
    <property type="evidence" value="ECO:0007669"/>
    <property type="project" value="TreeGrafter"/>
</dbReference>
<dbReference type="InterPro" id="IPR001841">
    <property type="entry name" value="Znf_RING"/>
</dbReference>
<dbReference type="GO" id="GO:0008270">
    <property type="term" value="F:zinc ion binding"/>
    <property type="evidence" value="ECO:0007669"/>
    <property type="project" value="UniProtKB-KW"/>
</dbReference>
<keyword evidence="2" id="KW-0863">Zinc-finger</keyword>
<dbReference type="SUPFAM" id="SSF57850">
    <property type="entry name" value="RING/U-box"/>
    <property type="match status" value="1"/>
</dbReference>
<keyword evidence="3" id="KW-0862">Zinc</keyword>
<dbReference type="Gene3D" id="3.30.40.10">
    <property type="entry name" value="Zinc/RING finger domain, C3HC4 (zinc finger)"/>
    <property type="match status" value="1"/>
</dbReference>
<dbReference type="EMBL" id="MN739221">
    <property type="protein sequence ID" value="QHS94384.1"/>
    <property type="molecule type" value="Genomic_DNA"/>
</dbReference>
<keyword evidence="1" id="KW-0479">Metal-binding</keyword>
<dbReference type="GO" id="GO:0012505">
    <property type="term" value="C:endomembrane system"/>
    <property type="evidence" value="ECO:0007669"/>
    <property type="project" value="TreeGrafter"/>
</dbReference>
<dbReference type="Pfam" id="PF13639">
    <property type="entry name" value="zf-RING_2"/>
    <property type="match status" value="1"/>
</dbReference>
<evidence type="ECO:0000313" key="5">
    <source>
        <dbReference type="EMBL" id="QHS94384.1"/>
    </source>
</evidence>
<sequence>MAICKATLKCSMKRGQTPKLCSYRAMNGSDYCGKHCKFAVSSSLPPSPENAECCICMEDITHTIPFTCTPCKHYFHTSCLNRWKSQSNNCPCCRKSLFTGQNQTDSDRLNARMNNIPYFAPFSARQHVLYSH</sequence>
<protein>
    <recommendedName>
        <fullName evidence="4">RING-type domain-containing protein</fullName>
    </recommendedName>
</protein>
<dbReference type="InterPro" id="IPR013083">
    <property type="entry name" value="Znf_RING/FYVE/PHD"/>
</dbReference>
<dbReference type="CDD" id="cd16448">
    <property type="entry name" value="RING-H2"/>
    <property type="match status" value="1"/>
</dbReference>
<reference evidence="5" key="1">
    <citation type="journal article" date="2020" name="Nature">
        <title>Giant virus diversity and host interactions through global metagenomics.</title>
        <authorList>
            <person name="Schulz F."/>
            <person name="Roux S."/>
            <person name="Paez-Espino D."/>
            <person name="Jungbluth S."/>
            <person name="Walsh D.A."/>
            <person name="Denef V.J."/>
            <person name="McMahon K.D."/>
            <person name="Konstantinidis K.T."/>
            <person name="Eloe-Fadrosh E.A."/>
            <person name="Kyrpides N.C."/>
            <person name="Woyke T."/>
        </authorList>
    </citation>
    <scope>NUCLEOTIDE SEQUENCE</scope>
    <source>
        <strain evidence="5">GVMAG-M-3300018416-26</strain>
    </source>
</reference>
<evidence type="ECO:0000259" key="4">
    <source>
        <dbReference type="PROSITE" id="PS50089"/>
    </source>
</evidence>
<feature type="domain" description="RING-type" evidence="4">
    <location>
        <begin position="53"/>
        <end position="94"/>
    </location>
</feature>
<dbReference type="GO" id="GO:0061630">
    <property type="term" value="F:ubiquitin protein ligase activity"/>
    <property type="evidence" value="ECO:0007669"/>
    <property type="project" value="TreeGrafter"/>
</dbReference>
<name>A0A6C0BRX7_9ZZZZ</name>
<evidence type="ECO:0000256" key="1">
    <source>
        <dbReference type="ARBA" id="ARBA00022723"/>
    </source>
</evidence>
<dbReference type="InterPro" id="IPR050731">
    <property type="entry name" value="HRD1_E3_ubiq-ligases"/>
</dbReference>
<dbReference type="PANTHER" id="PTHR22763:SF162">
    <property type="entry name" value="TRANSMEMBRANE E3 UBIQUITIN-PROTEIN LIGASE 1"/>
    <property type="match status" value="1"/>
</dbReference>
<evidence type="ECO:0000256" key="3">
    <source>
        <dbReference type="ARBA" id="ARBA00022833"/>
    </source>
</evidence>
<organism evidence="5">
    <name type="scientific">viral metagenome</name>
    <dbReference type="NCBI Taxonomy" id="1070528"/>
    <lineage>
        <taxon>unclassified sequences</taxon>
        <taxon>metagenomes</taxon>
        <taxon>organismal metagenomes</taxon>
    </lineage>
</organism>
<proteinExistence type="predicted"/>
<dbReference type="AlphaFoldDB" id="A0A6C0BRX7"/>
<dbReference type="PROSITE" id="PS50089">
    <property type="entry name" value="ZF_RING_2"/>
    <property type="match status" value="1"/>
</dbReference>
<dbReference type="SMART" id="SM00184">
    <property type="entry name" value="RING"/>
    <property type="match status" value="1"/>
</dbReference>